<accession>A0A931DI66</accession>
<dbReference type="InterPro" id="IPR050267">
    <property type="entry name" value="Anti-sigma-factor_SerPK"/>
</dbReference>
<proteinExistence type="predicted"/>
<name>A0A931DI66_9ACTN</name>
<feature type="domain" description="Histidine kinase/HSP90-like ATPase" evidence="2">
    <location>
        <begin position="24"/>
        <end position="129"/>
    </location>
</feature>
<gene>
    <name evidence="3" type="ORF">IW256_005747</name>
</gene>
<comment type="caution">
    <text evidence="3">The sequence shown here is derived from an EMBL/GenBank/DDBJ whole genome shotgun (WGS) entry which is preliminary data.</text>
</comment>
<dbReference type="PANTHER" id="PTHR35526:SF3">
    <property type="entry name" value="ANTI-SIGMA-F FACTOR RSBW"/>
    <property type="match status" value="1"/>
</dbReference>
<dbReference type="GO" id="GO:0004674">
    <property type="term" value="F:protein serine/threonine kinase activity"/>
    <property type="evidence" value="ECO:0007669"/>
    <property type="project" value="UniProtKB-KW"/>
</dbReference>
<dbReference type="Pfam" id="PF13581">
    <property type="entry name" value="HATPase_c_2"/>
    <property type="match status" value="1"/>
</dbReference>
<dbReference type="Gene3D" id="3.30.565.10">
    <property type="entry name" value="Histidine kinase-like ATPase, C-terminal domain"/>
    <property type="match status" value="1"/>
</dbReference>
<dbReference type="AlphaFoldDB" id="A0A931DI66"/>
<evidence type="ECO:0000313" key="4">
    <source>
        <dbReference type="Proteomes" id="UP000614047"/>
    </source>
</evidence>
<dbReference type="Proteomes" id="UP000614047">
    <property type="component" value="Unassembled WGS sequence"/>
</dbReference>
<dbReference type="EMBL" id="JADOUA010000001">
    <property type="protein sequence ID" value="MBG6091634.1"/>
    <property type="molecule type" value="Genomic_DNA"/>
</dbReference>
<evidence type="ECO:0000313" key="3">
    <source>
        <dbReference type="EMBL" id="MBG6091634.1"/>
    </source>
</evidence>
<evidence type="ECO:0000259" key="2">
    <source>
        <dbReference type="Pfam" id="PF13581"/>
    </source>
</evidence>
<keyword evidence="1" id="KW-0808">Transferase</keyword>
<dbReference type="PANTHER" id="PTHR35526">
    <property type="entry name" value="ANTI-SIGMA-F FACTOR RSBW-RELATED"/>
    <property type="match status" value="1"/>
</dbReference>
<keyword evidence="1" id="KW-0418">Kinase</keyword>
<dbReference type="RefSeq" id="WP_197013925.1">
    <property type="nucleotide sequence ID" value="NZ_BAABES010000002.1"/>
</dbReference>
<dbReference type="InterPro" id="IPR036890">
    <property type="entry name" value="HATPase_C_sf"/>
</dbReference>
<reference evidence="3" key="1">
    <citation type="submission" date="2020-11" db="EMBL/GenBank/DDBJ databases">
        <title>Sequencing the genomes of 1000 actinobacteria strains.</title>
        <authorList>
            <person name="Klenk H.-P."/>
        </authorList>
    </citation>
    <scope>NUCLEOTIDE SEQUENCE</scope>
    <source>
        <strain evidence="3">DSM 43175</strain>
    </source>
</reference>
<keyword evidence="4" id="KW-1185">Reference proteome</keyword>
<evidence type="ECO:0000256" key="1">
    <source>
        <dbReference type="ARBA" id="ARBA00022527"/>
    </source>
</evidence>
<protein>
    <submittedName>
        <fullName evidence="3">Anti-sigma regulatory factor (Ser/Thr protein kinase)</fullName>
    </submittedName>
</protein>
<keyword evidence="1" id="KW-0723">Serine/threonine-protein kinase</keyword>
<dbReference type="InterPro" id="IPR003594">
    <property type="entry name" value="HATPase_dom"/>
</dbReference>
<organism evidence="3 4">
    <name type="scientific">Actinomadura viridis</name>
    <dbReference type="NCBI Taxonomy" id="58110"/>
    <lineage>
        <taxon>Bacteria</taxon>
        <taxon>Bacillati</taxon>
        <taxon>Actinomycetota</taxon>
        <taxon>Actinomycetes</taxon>
        <taxon>Streptosporangiales</taxon>
        <taxon>Thermomonosporaceae</taxon>
        <taxon>Actinomadura</taxon>
    </lineage>
</organism>
<dbReference type="SUPFAM" id="SSF55874">
    <property type="entry name" value="ATPase domain of HSP90 chaperone/DNA topoisomerase II/histidine kinase"/>
    <property type="match status" value="1"/>
</dbReference>
<sequence>MNQGQSPAGPAPSGLYVERAVLATPSSNGVLRDLACAHLEKWGLGGLADDAVLVVSELVTNAIEAAPGTLIGFRLMLWPTMLVIEVHDTSTERVVCGEVEALAESGRGMWIVEHIARHWGQRLEGDGTKTVYALLDLP</sequence>
<dbReference type="CDD" id="cd16936">
    <property type="entry name" value="HATPase_RsbW-like"/>
    <property type="match status" value="1"/>
</dbReference>